<dbReference type="GeneID" id="76630636"/>
<evidence type="ECO:0000259" key="1">
    <source>
        <dbReference type="PROSITE" id="PS50164"/>
    </source>
</evidence>
<protein>
    <submittedName>
        <fullName evidence="2">GIY-YIG nuclease family protein</fullName>
    </submittedName>
</protein>
<dbReference type="Proteomes" id="UP001596445">
    <property type="component" value="Unassembled WGS sequence"/>
</dbReference>
<gene>
    <name evidence="2" type="ORF">ACFQQG_11085</name>
</gene>
<dbReference type="RefSeq" id="WP_267161337.1">
    <property type="nucleotide sequence ID" value="NZ_CP112972.1"/>
</dbReference>
<reference evidence="2 3" key="1">
    <citation type="journal article" date="2019" name="Int. J. Syst. Evol. Microbiol.">
        <title>The Global Catalogue of Microorganisms (GCM) 10K type strain sequencing project: providing services to taxonomists for standard genome sequencing and annotation.</title>
        <authorList>
            <consortium name="The Broad Institute Genomics Platform"/>
            <consortium name="The Broad Institute Genome Sequencing Center for Infectious Disease"/>
            <person name="Wu L."/>
            <person name="Ma J."/>
        </authorList>
    </citation>
    <scope>NUCLEOTIDE SEQUENCE [LARGE SCALE GENOMIC DNA]</scope>
    <source>
        <strain evidence="2 3">JCM 30072</strain>
    </source>
</reference>
<comment type="caution">
    <text evidence="2">The sequence shown here is derived from an EMBL/GenBank/DDBJ whole genome shotgun (WGS) entry which is preliminary data.</text>
</comment>
<dbReference type="Pfam" id="PF01541">
    <property type="entry name" value="GIY-YIG"/>
    <property type="match status" value="1"/>
</dbReference>
<dbReference type="InterPro" id="IPR050190">
    <property type="entry name" value="UPF0213_domain"/>
</dbReference>
<evidence type="ECO:0000313" key="3">
    <source>
        <dbReference type="Proteomes" id="UP001596445"/>
    </source>
</evidence>
<dbReference type="SUPFAM" id="SSF82771">
    <property type="entry name" value="GIY-YIG endonuclease"/>
    <property type="match status" value="1"/>
</dbReference>
<dbReference type="Gene3D" id="3.40.1440.10">
    <property type="entry name" value="GIY-YIG endonuclease"/>
    <property type="match status" value="1"/>
</dbReference>
<dbReference type="AlphaFoldDB" id="A0ABD5W3Q8"/>
<dbReference type="InterPro" id="IPR035901">
    <property type="entry name" value="GIY-YIG_endonuc_sf"/>
</dbReference>
<dbReference type="PROSITE" id="PS50164">
    <property type="entry name" value="GIY_YIG"/>
    <property type="match status" value="1"/>
</dbReference>
<proteinExistence type="predicted"/>
<sequence length="95" mass="10631">MANHHYVYVLECDDSTFYTGYTTDVGRRVTEHNAGDGAKYTAGRTPVSLRYVEYHDDRSTAQSREYDIKSHSREEKAALVAAADDRVAVCVDPPS</sequence>
<keyword evidence="3" id="KW-1185">Reference proteome</keyword>
<dbReference type="CDD" id="cd10456">
    <property type="entry name" value="GIY-YIG_UPF0213"/>
    <property type="match status" value="1"/>
</dbReference>
<dbReference type="InterPro" id="IPR000305">
    <property type="entry name" value="GIY-YIG_endonuc"/>
</dbReference>
<organism evidence="2 3">
    <name type="scientific">Halovenus salina</name>
    <dbReference type="NCBI Taxonomy" id="1510225"/>
    <lineage>
        <taxon>Archaea</taxon>
        <taxon>Methanobacteriati</taxon>
        <taxon>Methanobacteriota</taxon>
        <taxon>Stenosarchaea group</taxon>
        <taxon>Halobacteria</taxon>
        <taxon>Halobacteriales</taxon>
        <taxon>Haloarculaceae</taxon>
        <taxon>Halovenus</taxon>
    </lineage>
</organism>
<dbReference type="EMBL" id="JBHSZI010000001">
    <property type="protein sequence ID" value="MFC7058622.1"/>
    <property type="molecule type" value="Genomic_DNA"/>
</dbReference>
<accession>A0ABD5W3Q8</accession>
<name>A0ABD5W3Q8_9EURY</name>
<feature type="domain" description="GIY-YIG" evidence="1">
    <location>
        <begin position="3"/>
        <end position="78"/>
    </location>
</feature>
<evidence type="ECO:0000313" key="2">
    <source>
        <dbReference type="EMBL" id="MFC7058622.1"/>
    </source>
</evidence>
<dbReference type="PANTHER" id="PTHR34477:SF1">
    <property type="entry name" value="UPF0213 PROTEIN YHBQ"/>
    <property type="match status" value="1"/>
</dbReference>
<dbReference type="PANTHER" id="PTHR34477">
    <property type="entry name" value="UPF0213 PROTEIN YHBQ"/>
    <property type="match status" value="1"/>
</dbReference>